<dbReference type="EMBL" id="QNRR01000010">
    <property type="protein sequence ID" value="RBP39113.1"/>
    <property type="molecule type" value="Genomic_DNA"/>
</dbReference>
<proteinExistence type="predicted"/>
<protein>
    <submittedName>
        <fullName evidence="1">Uncharacterized protein</fullName>
    </submittedName>
</protein>
<accession>A0A366HC53</accession>
<dbReference type="AlphaFoldDB" id="A0A366HC53"/>
<name>A0A366HC53_9BACT</name>
<reference evidence="1 2" key="1">
    <citation type="submission" date="2018-06" db="EMBL/GenBank/DDBJ databases">
        <title>Genomic Encyclopedia of Type Strains, Phase IV (KMG-IV): sequencing the most valuable type-strain genomes for metagenomic binning, comparative biology and taxonomic classification.</title>
        <authorList>
            <person name="Goeker M."/>
        </authorList>
    </citation>
    <scope>NUCLEOTIDE SEQUENCE [LARGE SCALE GENOMIC DNA]</scope>
    <source>
        <strain evidence="1 2">DSM 25532</strain>
    </source>
</reference>
<sequence length="227" mass="25242">MPTTLQKVVTLFALIVWMPGDIAASPESEVKIGTASISGRITVLGLIDALHDQRLDIPERKKFYTFYLRQQLDVAGLTDLEALTQAHAQGVERTMKAVGEAKLDAVSRAMRTPYEKPFTDGSQIQISESEKKAIKEYFNRNYTAGNTAMRSGSTDSLTKIDLGTIMLGNMRICLDGWASGRVVPEASNPKLFHLVVASLEKTISRLSEDETMINEAWREAVSYWLKK</sequence>
<gene>
    <name evidence="1" type="ORF">DES53_110137</name>
</gene>
<keyword evidence="2" id="KW-1185">Reference proteome</keyword>
<organism evidence="1 2">
    <name type="scientific">Roseimicrobium gellanilyticum</name>
    <dbReference type="NCBI Taxonomy" id="748857"/>
    <lineage>
        <taxon>Bacteria</taxon>
        <taxon>Pseudomonadati</taxon>
        <taxon>Verrucomicrobiota</taxon>
        <taxon>Verrucomicrobiia</taxon>
        <taxon>Verrucomicrobiales</taxon>
        <taxon>Verrucomicrobiaceae</taxon>
        <taxon>Roseimicrobium</taxon>
    </lineage>
</organism>
<evidence type="ECO:0000313" key="2">
    <source>
        <dbReference type="Proteomes" id="UP000253426"/>
    </source>
</evidence>
<comment type="caution">
    <text evidence="1">The sequence shown here is derived from an EMBL/GenBank/DDBJ whole genome shotgun (WGS) entry which is preliminary data.</text>
</comment>
<dbReference type="Proteomes" id="UP000253426">
    <property type="component" value="Unassembled WGS sequence"/>
</dbReference>
<dbReference type="RefSeq" id="WP_113960877.1">
    <property type="nucleotide sequence ID" value="NZ_QNRR01000010.1"/>
</dbReference>
<evidence type="ECO:0000313" key="1">
    <source>
        <dbReference type="EMBL" id="RBP39113.1"/>
    </source>
</evidence>